<dbReference type="InterPro" id="IPR011051">
    <property type="entry name" value="RmlC_Cupin_sf"/>
</dbReference>
<protein>
    <submittedName>
        <fullName evidence="2">Mannose-6-phosphate isomerase-like protein (Cupin superfamily)</fullName>
    </submittedName>
</protein>
<dbReference type="EMBL" id="QNSF01000013">
    <property type="protein sequence ID" value="RBP88789.1"/>
    <property type="molecule type" value="Genomic_DNA"/>
</dbReference>
<dbReference type="AlphaFoldDB" id="A0A366JP03"/>
<evidence type="ECO:0000313" key="2">
    <source>
        <dbReference type="EMBL" id="RBP88789.1"/>
    </source>
</evidence>
<dbReference type="InterPro" id="IPR014710">
    <property type="entry name" value="RmlC-like_jellyroll"/>
</dbReference>
<dbReference type="Proteomes" id="UP000252731">
    <property type="component" value="Unassembled WGS sequence"/>
</dbReference>
<accession>A0A366JP03</accession>
<dbReference type="SUPFAM" id="SSF51182">
    <property type="entry name" value="RmlC-like cupins"/>
    <property type="match status" value="1"/>
</dbReference>
<gene>
    <name evidence="2" type="ORF">DFO70_113113</name>
</gene>
<dbReference type="InterPro" id="IPR052538">
    <property type="entry name" value="Flavonoid_dioxygenase-like"/>
</dbReference>
<dbReference type="InterPro" id="IPR013096">
    <property type="entry name" value="Cupin_2"/>
</dbReference>
<name>A0A366JP03_CYTFI</name>
<dbReference type="STRING" id="1399.VL14_20670"/>
<feature type="domain" description="Cupin type-2" evidence="1">
    <location>
        <begin position="199"/>
        <end position="274"/>
    </location>
</feature>
<comment type="caution">
    <text evidence="2">The sequence shown here is derived from an EMBL/GenBank/DDBJ whole genome shotgun (WGS) entry which is preliminary data.</text>
</comment>
<keyword evidence="3" id="KW-1185">Reference proteome</keyword>
<dbReference type="SUPFAM" id="SSF47240">
    <property type="entry name" value="Ferritin-like"/>
    <property type="match status" value="1"/>
</dbReference>
<dbReference type="OrthoDB" id="3231985at2"/>
<proteinExistence type="predicted"/>
<dbReference type="PANTHER" id="PTHR43346">
    <property type="entry name" value="LIGAND BINDING DOMAIN PROTEIN, PUTATIVE (AFU_ORTHOLOGUE AFUA_6G14370)-RELATED"/>
    <property type="match status" value="1"/>
</dbReference>
<keyword evidence="2" id="KW-0413">Isomerase</keyword>
<dbReference type="PANTHER" id="PTHR43346:SF1">
    <property type="entry name" value="QUERCETIN 2,3-DIOXYGENASE-RELATED"/>
    <property type="match status" value="1"/>
</dbReference>
<dbReference type="RefSeq" id="WP_113884817.1">
    <property type="nucleotide sequence ID" value="NZ_QNSF01000013.1"/>
</dbReference>
<organism evidence="2 3">
    <name type="scientific">Cytobacillus firmus</name>
    <name type="common">Bacillus firmus</name>
    <dbReference type="NCBI Taxonomy" id="1399"/>
    <lineage>
        <taxon>Bacteria</taxon>
        <taxon>Bacillati</taxon>
        <taxon>Bacillota</taxon>
        <taxon>Bacilli</taxon>
        <taxon>Bacillales</taxon>
        <taxon>Bacillaceae</taxon>
        <taxon>Cytobacillus</taxon>
    </lineage>
</organism>
<dbReference type="GO" id="GO:0016853">
    <property type="term" value="F:isomerase activity"/>
    <property type="evidence" value="ECO:0007669"/>
    <property type="project" value="UniProtKB-KW"/>
</dbReference>
<dbReference type="InterPro" id="IPR009078">
    <property type="entry name" value="Ferritin-like_SF"/>
</dbReference>
<dbReference type="Pfam" id="PF07883">
    <property type="entry name" value="Cupin_2"/>
    <property type="match status" value="1"/>
</dbReference>
<dbReference type="Gene3D" id="2.60.120.10">
    <property type="entry name" value="Jelly Rolls"/>
    <property type="match status" value="1"/>
</dbReference>
<sequence>MYHPNAYSYPYYPFVNAPVFHTDNMLRSNQDHFQQLCETVLEGVKREASVLELYTQLAEQAPNEEHKQNIIQAIEGKKVHLTHFCNLYYNLTGTQPEYQIGDVSIPHYRDGLHRAYQLEMEGFQEYQRGSALSQLPQVQNVFIWAMTGEQENAARLVSLNDRITDYGPQPFVVDIEEATKQNNTFRTAIWTGQHMQLTLMSINPGEDIGLEIHPELDQFIRIEEGEGIVQMGDSKDRLDFQRKVADDFAIVIPAGKYHNVINTGSKPLKLYSIYAPPQHPFGTVHQTKADAMAAEEEHQHGN</sequence>
<reference evidence="2 3" key="1">
    <citation type="submission" date="2018-06" db="EMBL/GenBank/DDBJ databases">
        <title>Freshwater and sediment microbial communities from various areas in North America, analyzing microbe dynamics in response to fracking.</title>
        <authorList>
            <person name="Lamendella R."/>
        </authorList>
    </citation>
    <scope>NUCLEOTIDE SEQUENCE [LARGE SCALE GENOMIC DNA]</scope>
    <source>
        <strain evidence="2 3">14_TX</strain>
    </source>
</reference>
<evidence type="ECO:0000259" key="1">
    <source>
        <dbReference type="Pfam" id="PF07883"/>
    </source>
</evidence>
<evidence type="ECO:0000313" key="3">
    <source>
        <dbReference type="Proteomes" id="UP000252731"/>
    </source>
</evidence>
<dbReference type="CDD" id="cd02223">
    <property type="entry name" value="cupin_Bh2720-like"/>
    <property type="match status" value="1"/>
</dbReference>